<sequence length="166" mass="19170">MYKILIRPLVIEDALISWKWRNDPEVWSQTGNRPDRLITPVIEMEWIQRVVNEESSRRFAITVDDQYVGNVQLTDIADTKAQFHIFIGEKSFWGKGVANQATSQILIYAKKMLALKEVFLYVKKSNISAIKVYQKNHFIVDESEGEELMMTCILIYLDGSKVSGSH</sequence>
<dbReference type="Pfam" id="PF13302">
    <property type="entry name" value="Acetyltransf_3"/>
    <property type="match status" value="1"/>
</dbReference>
<dbReference type="OrthoDB" id="6290225at2"/>
<dbReference type="STRING" id="935223.SAMN04488131_103117"/>
<accession>A0A1I2CN44</accession>
<protein>
    <submittedName>
        <fullName evidence="2">Protein N-acetyltransferase, RimJ/RimL family</fullName>
    </submittedName>
</protein>
<organism evidence="2 3">
    <name type="scientific">Flavobacterium xueshanense</name>
    <dbReference type="NCBI Taxonomy" id="935223"/>
    <lineage>
        <taxon>Bacteria</taxon>
        <taxon>Pseudomonadati</taxon>
        <taxon>Bacteroidota</taxon>
        <taxon>Flavobacteriia</taxon>
        <taxon>Flavobacteriales</taxon>
        <taxon>Flavobacteriaceae</taxon>
        <taxon>Flavobacterium</taxon>
    </lineage>
</organism>
<evidence type="ECO:0000313" key="2">
    <source>
        <dbReference type="EMBL" id="SFE69542.1"/>
    </source>
</evidence>
<dbReference type="PANTHER" id="PTHR43415:SF3">
    <property type="entry name" value="GNAT-FAMILY ACETYLTRANSFERASE"/>
    <property type="match status" value="1"/>
</dbReference>
<dbReference type="SUPFAM" id="SSF55729">
    <property type="entry name" value="Acyl-CoA N-acyltransferases (Nat)"/>
    <property type="match status" value="1"/>
</dbReference>
<feature type="domain" description="N-acetyltransferase" evidence="1">
    <location>
        <begin position="4"/>
        <end position="159"/>
    </location>
</feature>
<dbReference type="Proteomes" id="UP000198596">
    <property type="component" value="Unassembled WGS sequence"/>
</dbReference>
<proteinExistence type="predicted"/>
<name>A0A1I2CN44_9FLAO</name>
<dbReference type="InterPro" id="IPR000182">
    <property type="entry name" value="GNAT_dom"/>
</dbReference>
<dbReference type="EMBL" id="FONQ01000003">
    <property type="protein sequence ID" value="SFE69542.1"/>
    <property type="molecule type" value="Genomic_DNA"/>
</dbReference>
<dbReference type="InterPro" id="IPR016181">
    <property type="entry name" value="Acyl_CoA_acyltransferase"/>
</dbReference>
<keyword evidence="2" id="KW-0808">Transferase</keyword>
<reference evidence="3" key="1">
    <citation type="submission" date="2016-10" db="EMBL/GenBank/DDBJ databases">
        <authorList>
            <person name="Varghese N."/>
            <person name="Submissions S."/>
        </authorList>
    </citation>
    <scope>NUCLEOTIDE SEQUENCE [LARGE SCALE GENOMIC DNA]</scope>
    <source>
        <strain evidence="3">CGMCC 1.9227</strain>
    </source>
</reference>
<dbReference type="AlphaFoldDB" id="A0A1I2CN44"/>
<dbReference type="RefSeq" id="WP_091203630.1">
    <property type="nucleotide sequence ID" value="NZ_FONQ01000003.1"/>
</dbReference>
<dbReference type="GO" id="GO:0016747">
    <property type="term" value="F:acyltransferase activity, transferring groups other than amino-acyl groups"/>
    <property type="evidence" value="ECO:0007669"/>
    <property type="project" value="InterPro"/>
</dbReference>
<keyword evidence="3" id="KW-1185">Reference proteome</keyword>
<dbReference type="PROSITE" id="PS51186">
    <property type="entry name" value="GNAT"/>
    <property type="match status" value="1"/>
</dbReference>
<dbReference type="PANTHER" id="PTHR43415">
    <property type="entry name" value="SPERMIDINE N(1)-ACETYLTRANSFERASE"/>
    <property type="match status" value="1"/>
</dbReference>
<gene>
    <name evidence="2" type="ORF">SAMN04488131_103117</name>
</gene>
<dbReference type="Gene3D" id="3.40.630.30">
    <property type="match status" value="1"/>
</dbReference>
<evidence type="ECO:0000259" key="1">
    <source>
        <dbReference type="PROSITE" id="PS51186"/>
    </source>
</evidence>
<evidence type="ECO:0000313" key="3">
    <source>
        <dbReference type="Proteomes" id="UP000198596"/>
    </source>
</evidence>